<feature type="domain" description="RRM" evidence="5">
    <location>
        <begin position="109"/>
        <end position="151"/>
    </location>
</feature>
<gene>
    <name evidence="6" type="ORF">HF086_010894</name>
</gene>
<dbReference type="GO" id="GO:0000398">
    <property type="term" value="P:mRNA splicing, via spliceosome"/>
    <property type="evidence" value="ECO:0007669"/>
    <property type="project" value="TreeGrafter"/>
</dbReference>
<dbReference type="Proteomes" id="UP000814243">
    <property type="component" value="Unassembled WGS sequence"/>
</dbReference>
<dbReference type="InterPro" id="IPR012677">
    <property type="entry name" value="Nucleotide-bd_a/b_plait_sf"/>
</dbReference>
<feature type="compositionally biased region" description="Gly residues" evidence="4">
    <location>
        <begin position="169"/>
        <end position="194"/>
    </location>
</feature>
<dbReference type="FunFam" id="3.30.70.330:FF:000040">
    <property type="entry name" value="Heterogeneous nuclear ribonucleoprotein A2/B1"/>
    <property type="match status" value="1"/>
</dbReference>
<feature type="domain" description="RRM" evidence="5">
    <location>
        <begin position="18"/>
        <end position="101"/>
    </location>
</feature>
<evidence type="ECO:0000256" key="3">
    <source>
        <dbReference type="PROSITE-ProRule" id="PRU00176"/>
    </source>
</evidence>
<dbReference type="PROSITE" id="PS50102">
    <property type="entry name" value="RRM"/>
    <property type="match status" value="2"/>
</dbReference>
<evidence type="ECO:0000313" key="6">
    <source>
        <dbReference type="EMBL" id="KAH9637483.1"/>
    </source>
</evidence>
<dbReference type="PANTHER" id="PTHR48026">
    <property type="entry name" value="HOMOLOGOUS TO DROSOPHILA SQD (SQUID) PROTEIN"/>
    <property type="match status" value="1"/>
</dbReference>
<dbReference type="AlphaFoldDB" id="A0A922MJ76"/>
<feature type="compositionally biased region" description="Low complexity" evidence="4">
    <location>
        <begin position="299"/>
        <end position="316"/>
    </location>
</feature>
<dbReference type="CDD" id="cd12578">
    <property type="entry name" value="RRM1_hnRNPA_like"/>
    <property type="match status" value="1"/>
</dbReference>
<feature type="compositionally biased region" description="Basic and acidic residues" evidence="4">
    <location>
        <begin position="144"/>
        <end position="158"/>
    </location>
</feature>
<evidence type="ECO:0000313" key="7">
    <source>
        <dbReference type="Proteomes" id="UP000814243"/>
    </source>
</evidence>
<dbReference type="InterPro" id="IPR000504">
    <property type="entry name" value="RRM_dom"/>
</dbReference>
<dbReference type="SMART" id="SM00360">
    <property type="entry name" value="RRM"/>
    <property type="match status" value="2"/>
</dbReference>
<protein>
    <recommendedName>
        <fullName evidence="5">RRM domain-containing protein</fullName>
    </recommendedName>
</protein>
<keyword evidence="2 3" id="KW-0694">RNA-binding</keyword>
<evidence type="ECO:0000256" key="4">
    <source>
        <dbReference type="SAM" id="MobiDB-lite"/>
    </source>
</evidence>
<feature type="compositionally biased region" description="Gly residues" evidence="4">
    <location>
        <begin position="204"/>
        <end position="218"/>
    </location>
</feature>
<dbReference type="InterPro" id="IPR035979">
    <property type="entry name" value="RBD_domain_sf"/>
</dbReference>
<feature type="compositionally biased region" description="Gly residues" evidence="4">
    <location>
        <begin position="230"/>
        <end position="241"/>
    </location>
</feature>
<evidence type="ECO:0000256" key="2">
    <source>
        <dbReference type="ARBA" id="ARBA00022884"/>
    </source>
</evidence>
<dbReference type="GO" id="GO:0098687">
    <property type="term" value="C:chromosomal region"/>
    <property type="evidence" value="ECO:0007669"/>
    <property type="project" value="UniProtKB-ARBA"/>
</dbReference>
<dbReference type="SUPFAM" id="SSF54928">
    <property type="entry name" value="RNA-binding domain, RBD"/>
    <property type="match status" value="1"/>
</dbReference>
<reference evidence="6" key="1">
    <citation type="journal article" date="2021" name="G3 (Bethesda)">
        <title>Genome and transcriptome analysis of the beet armyworm Spodoptera exigua reveals targets for pest control. .</title>
        <authorList>
            <person name="Simon S."/>
            <person name="Breeschoten T."/>
            <person name="Jansen H.J."/>
            <person name="Dirks R.P."/>
            <person name="Schranz M.E."/>
            <person name="Ros V.I.D."/>
        </authorList>
    </citation>
    <scope>NUCLEOTIDE SEQUENCE</scope>
    <source>
        <strain evidence="6">TB_SE_WUR_2020</strain>
    </source>
</reference>
<evidence type="ECO:0000259" key="5">
    <source>
        <dbReference type="PROSITE" id="PS50102"/>
    </source>
</evidence>
<accession>A0A922MJ76</accession>
<proteinExistence type="predicted"/>
<dbReference type="Pfam" id="PF00076">
    <property type="entry name" value="RRM_1"/>
    <property type="match status" value="2"/>
</dbReference>
<feature type="region of interest" description="Disordered" evidence="4">
    <location>
        <begin position="144"/>
        <end position="316"/>
    </location>
</feature>
<feature type="compositionally biased region" description="Polar residues" evidence="4">
    <location>
        <begin position="266"/>
        <end position="277"/>
    </location>
</feature>
<sequence>MKPSGGGGDDYEEPEHLRKLFIGGLDFRTNDASLKEFYEQWGEIVDVVVMKDPQTKRSRGFGFITYSRAHMVDDAQKNRPHKIDGRVVEPKRAVPREEIKRPDAAATVKKLFVGGLKQDIEEEDLKEYFSSYGNIVSVSLVTEKDTGKKRGHRLDVKKALSKSEMAAAGPGGGSSGGGGGRRGGGRGGGGGGWGNRQNQDWGNSDGGYNSGYGQGGWGNQNPWDSNNAGGNWGNQGYGDQGGWNQPNSNFGTGYQQGYGGGPMRPNYNTSRPQPYNNSGGGGGYGTGGGNGGVGSGGPAYNNMGGNQAQAANQRRF</sequence>
<dbReference type="EMBL" id="JACEFF010000446">
    <property type="protein sequence ID" value="KAH9637483.1"/>
    <property type="molecule type" value="Genomic_DNA"/>
</dbReference>
<feature type="compositionally biased region" description="Gly residues" evidence="4">
    <location>
        <begin position="278"/>
        <end position="297"/>
    </location>
</feature>
<dbReference type="GO" id="GO:0071013">
    <property type="term" value="C:catalytic step 2 spliceosome"/>
    <property type="evidence" value="ECO:0007669"/>
    <property type="project" value="TreeGrafter"/>
</dbReference>
<name>A0A922MJ76_SPOEX</name>
<evidence type="ECO:0000256" key="1">
    <source>
        <dbReference type="ARBA" id="ARBA00022737"/>
    </source>
</evidence>
<dbReference type="Gene3D" id="3.30.70.330">
    <property type="match status" value="2"/>
</dbReference>
<keyword evidence="1" id="KW-0677">Repeat</keyword>
<dbReference type="PANTHER" id="PTHR48026:SF14">
    <property type="entry name" value="HETEROGENEOUS NUCLEAR RIBONUCLEOPROTEIN A1"/>
    <property type="match status" value="1"/>
</dbReference>
<dbReference type="GO" id="GO:0003730">
    <property type="term" value="F:mRNA 3'-UTR binding"/>
    <property type="evidence" value="ECO:0007669"/>
    <property type="project" value="TreeGrafter"/>
</dbReference>
<comment type="caution">
    <text evidence="6">The sequence shown here is derived from an EMBL/GenBank/DDBJ whole genome shotgun (WGS) entry which is preliminary data.</text>
</comment>
<organism evidence="6 7">
    <name type="scientific">Spodoptera exigua</name>
    <name type="common">Beet armyworm</name>
    <name type="synonym">Noctua fulgens</name>
    <dbReference type="NCBI Taxonomy" id="7107"/>
    <lineage>
        <taxon>Eukaryota</taxon>
        <taxon>Metazoa</taxon>
        <taxon>Ecdysozoa</taxon>
        <taxon>Arthropoda</taxon>
        <taxon>Hexapoda</taxon>
        <taxon>Insecta</taxon>
        <taxon>Pterygota</taxon>
        <taxon>Neoptera</taxon>
        <taxon>Endopterygota</taxon>
        <taxon>Lepidoptera</taxon>
        <taxon>Glossata</taxon>
        <taxon>Ditrysia</taxon>
        <taxon>Noctuoidea</taxon>
        <taxon>Noctuidae</taxon>
        <taxon>Amphipyrinae</taxon>
        <taxon>Spodoptera</taxon>
    </lineage>
</organism>